<dbReference type="SUPFAM" id="SSF56801">
    <property type="entry name" value="Acetyl-CoA synthetase-like"/>
    <property type="match status" value="1"/>
</dbReference>
<name>A0ABY8NHT3_9GAMM</name>
<protein>
    <recommendedName>
        <fullName evidence="6">Long-chain-fatty-acid--CoA ligase</fullName>
        <ecNumber evidence="5">6.2.1.3</ecNumber>
    </recommendedName>
    <alternativeName>
        <fullName evidence="7">Long-chain acyl-CoA synthetase</fullName>
    </alternativeName>
</protein>
<evidence type="ECO:0000259" key="9">
    <source>
        <dbReference type="Pfam" id="PF13193"/>
    </source>
</evidence>
<keyword evidence="11" id="KW-1185">Reference proteome</keyword>
<comment type="pathway">
    <text evidence="2">Lipid metabolism; fatty acid beta-oxidation.</text>
</comment>
<dbReference type="PANTHER" id="PTHR43767:SF8">
    <property type="entry name" value="LONG-CHAIN-FATTY-ACID--COA LIGASE"/>
    <property type="match status" value="1"/>
</dbReference>
<dbReference type="Gene3D" id="3.30.300.30">
    <property type="match status" value="1"/>
</dbReference>
<keyword evidence="4" id="KW-0472">Membrane</keyword>
<evidence type="ECO:0000256" key="5">
    <source>
        <dbReference type="ARBA" id="ARBA00026121"/>
    </source>
</evidence>
<gene>
    <name evidence="10" type="ORF">PVT68_04895</name>
</gene>
<dbReference type="Pfam" id="PF00501">
    <property type="entry name" value="AMP-binding"/>
    <property type="match status" value="1"/>
</dbReference>
<evidence type="ECO:0000259" key="8">
    <source>
        <dbReference type="Pfam" id="PF00501"/>
    </source>
</evidence>
<evidence type="ECO:0000256" key="4">
    <source>
        <dbReference type="ARBA" id="ARBA00023136"/>
    </source>
</evidence>
<evidence type="ECO:0000256" key="7">
    <source>
        <dbReference type="ARBA" id="ARBA00042773"/>
    </source>
</evidence>
<proteinExistence type="predicted"/>
<dbReference type="EC" id="6.2.1.3" evidence="5"/>
<sequence length="524" mass="57149">MNVCELSQGSANLAEYIGGCLDKFHDKPAYHCLGQTLTFGDIEEKSRHLAQWLQHECGLEAGDRIAIQLPNITQFPIAAYAALRAGLVVVNTNPLYTPREMQHQFSDSGAKALVILADFLGKFEEIKESTEIEHVLVTGPADLLGKAVTAPEGYHSFMSAIERGAACGELRANTAVREDIAVLQYTGGTTGVAKGACLSHANLLANSDQMLERITQRGNEGEEIFVCPLPLYHIYAFTVNMLALFGLGSMNILIPNPRDIDGFVKTVSPFKFTGLAGINTLFVGLCRHPEFQKLDFSGLKMTFSGGTALTTSAAELWHKVTGCPVTEGFGLSETSPVICLNEFGKQEIGTVGTVLKDTEVQVWDADGNALPQGESGELVVRGPQVMLGYWNRPEETDKVLQKGFFRTGDVGLIQDNGNIRIVDRLKDMIIVSGFNVYPNEVEDVLCRHPRVVEAAVIGVPSEQTGEAVRAHLVVDGDVEEAELIDYCRSQLTAYKVPKQIVIQKELPKSTVGKILRRELRVESA</sequence>
<evidence type="ECO:0000256" key="1">
    <source>
        <dbReference type="ARBA" id="ARBA00004170"/>
    </source>
</evidence>
<dbReference type="InterPro" id="IPR045851">
    <property type="entry name" value="AMP-bd_C_sf"/>
</dbReference>
<evidence type="ECO:0000313" key="10">
    <source>
        <dbReference type="EMBL" id="WGL17632.1"/>
    </source>
</evidence>
<dbReference type="InterPro" id="IPR025110">
    <property type="entry name" value="AMP-bd_C"/>
</dbReference>
<dbReference type="Pfam" id="PF13193">
    <property type="entry name" value="AMP-binding_C"/>
    <property type="match status" value="1"/>
</dbReference>
<feature type="domain" description="AMP-dependent synthetase/ligase" evidence="8">
    <location>
        <begin position="23"/>
        <end position="390"/>
    </location>
</feature>
<keyword evidence="3" id="KW-0436">Ligase</keyword>
<reference evidence="10 11" key="1">
    <citation type="submission" date="2023-02" db="EMBL/GenBank/DDBJ databases">
        <title>Description and genomic characterization of Microbulbifer bruguierae sp. nov., isolated from the sediment of mangrove plant Bruguiera sexangula.</title>
        <authorList>
            <person name="Long M."/>
        </authorList>
    </citation>
    <scope>NUCLEOTIDE SEQUENCE [LARGE SCALE GENOMIC DNA]</scope>
    <source>
        <strain evidence="10 11">H12</strain>
    </source>
</reference>
<accession>A0ABY8NHT3</accession>
<feature type="domain" description="AMP-binding enzyme C-terminal" evidence="9">
    <location>
        <begin position="440"/>
        <end position="513"/>
    </location>
</feature>
<evidence type="ECO:0000313" key="11">
    <source>
        <dbReference type="Proteomes" id="UP001236500"/>
    </source>
</evidence>
<dbReference type="RefSeq" id="WP_280321529.1">
    <property type="nucleotide sequence ID" value="NZ_CP118605.1"/>
</dbReference>
<evidence type="ECO:0000256" key="2">
    <source>
        <dbReference type="ARBA" id="ARBA00005005"/>
    </source>
</evidence>
<dbReference type="InterPro" id="IPR042099">
    <property type="entry name" value="ANL_N_sf"/>
</dbReference>
<dbReference type="PANTHER" id="PTHR43767">
    <property type="entry name" value="LONG-CHAIN-FATTY-ACID--COA LIGASE"/>
    <property type="match status" value="1"/>
</dbReference>
<dbReference type="CDD" id="cd05936">
    <property type="entry name" value="FC-FACS_FadD_like"/>
    <property type="match status" value="1"/>
</dbReference>
<organism evidence="10 11">
    <name type="scientific">Microbulbifer bruguierae</name>
    <dbReference type="NCBI Taxonomy" id="3029061"/>
    <lineage>
        <taxon>Bacteria</taxon>
        <taxon>Pseudomonadati</taxon>
        <taxon>Pseudomonadota</taxon>
        <taxon>Gammaproteobacteria</taxon>
        <taxon>Cellvibrionales</taxon>
        <taxon>Microbulbiferaceae</taxon>
        <taxon>Microbulbifer</taxon>
    </lineage>
</organism>
<dbReference type="InterPro" id="IPR000873">
    <property type="entry name" value="AMP-dep_synth/lig_dom"/>
</dbReference>
<dbReference type="PROSITE" id="PS00455">
    <property type="entry name" value="AMP_BINDING"/>
    <property type="match status" value="1"/>
</dbReference>
<dbReference type="InterPro" id="IPR020845">
    <property type="entry name" value="AMP-binding_CS"/>
</dbReference>
<evidence type="ECO:0000256" key="3">
    <source>
        <dbReference type="ARBA" id="ARBA00022598"/>
    </source>
</evidence>
<dbReference type="InterPro" id="IPR050237">
    <property type="entry name" value="ATP-dep_AMP-bd_enzyme"/>
</dbReference>
<comment type="subcellular location">
    <subcellularLocation>
        <location evidence="1">Membrane</location>
        <topology evidence="1">Peripheral membrane protein</topology>
    </subcellularLocation>
</comment>
<evidence type="ECO:0000256" key="6">
    <source>
        <dbReference type="ARBA" id="ARBA00039545"/>
    </source>
</evidence>
<dbReference type="Gene3D" id="3.40.50.12780">
    <property type="entry name" value="N-terminal domain of ligase-like"/>
    <property type="match status" value="1"/>
</dbReference>
<dbReference type="Proteomes" id="UP001236500">
    <property type="component" value="Chromosome"/>
</dbReference>
<dbReference type="EMBL" id="CP118605">
    <property type="protein sequence ID" value="WGL17632.1"/>
    <property type="molecule type" value="Genomic_DNA"/>
</dbReference>